<protein>
    <submittedName>
        <fullName evidence="2">S-formylglutathione hydrolase FrmB</fullName>
    </submittedName>
</protein>
<dbReference type="SUPFAM" id="SSF53474">
    <property type="entry name" value="alpha/beta-Hydrolases"/>
    <property type="match status" value="1"/>
</dbReference>
<feature type="signal peptide" evidence="1">
    <location>
        <begin position="1"/>
        <end position="26"/>
    </location>
</feature>
<dbReference type="RefSeq" id="WP_290198116.1">
    <property type="nucleotide sequence ID" value="NZ_CP047654.1"/>
</dbReference>
<dbReference type="EMBL" id="JAVDXZ010000001">
    <property type="protein sequence ID" value="MDR7329149.1"/>
    <property type="molecule type" value="Genomic_DNA"/>
</dbReference>
<feature type="chain" id="PRO_5047533286" evidence="1">
    <location>
        <begin position="27"/>
        <end position="388"/>
    </location>
</feature>
<dbReference type="Pfam" id="PF00756">
    <property type="entry name" value="Esterase"/>
    <property type="match status" value="1"/>
</dbReference>
<reference evidence="2" key="1">
    <citation type="submission" date="2023-07" db="EMBL/GenBank/DDBJ databases">
        <title>Sequencing the genomes of 1000 actinobacteria strains.</title>
        <authorList>
            <person name="Klenk H.-P."/>
        </authorList>
    </citation>
    <scope>NUCLEOTIDE SEQUENCE</scope>
    <source>
        <strain evidence="2">DSM 107476</strain>
    </source>
</reference>
<keyword evidence="3" id="KW-1185">Reference proteome</keyword>
<keyword evidence="1" id="KW-0732">Signal</keyword>
<organism evidence="2 3">
    <name type="scientific">Corynebacterium guangdongense</name>
    <dbReference type="NCBI Taxonomy" id="1783348"/>
    <lineage>
        <taxon>Bacteria</taxon>
        <taxon>Bacillati</taxon>
        <taxon>Actinomycetota</taxon>
        <taxon>Actinomycetes</taxon>
        <taxon>Mycobacteriales</taxon>
        <taxon>Corynebacteriaceae</taxon>
        <taxon>Corynebacterium</taxon>
    </lineage>
</organism>
<accession>A0ABU1ZW45</accession>
<comment type="caution">
    <text evidence="2">The sequence shown here is derived from an EMBL/GenBank/DDBJ whole genome shotgun (WGS) entry which is preliminary data.</text>
</comment>
<dbReference type="InterPro" id="IPR050583">
    <property type="entry name" value="Mycobacterial_A85_antigen"/>
</dbReference>
<evidence type="ECO:0000256" key="1">
    <source>
        <dbReference type="SAM" id="SignalP"/>
    </source>
</evidence>
<proteinExistence type="predicted"/>
<name>A0ABU1ZW45_9CORY</name>
<sequence>MSPTPRRLAATAAALAVLANAFPAAAQSSSPLHDAVALSSQTSASSTGSAVGSAASAVDAVGSARSSVPGAWVMPGSGKYPLPTDEGIVVPEVLAIEPDVGINVQKWSVASPAMKRVVQVQVRPAPEGAGAAPMLYLLDGVEATHPSDWIMLGHVDTKLRDDSVTLVMPTEARASMWADWYADDEVGGRHQWETFLTEELPPLLEDPAHGLDFNGKRGIGGISMGATGALAIANRNPDLFDAVFGISGCYSTTESLAAISNYLTVETRKNDFDNLYGPPGDWRWRHYDTEADPTGLADMTVYLSSARGVTQASSADHADADLINYVTGTVIEQATLVCTENLDAAMRTRGMAHQRVDYVEDGLHNWRNFHRFIEPAWEHIAPALEASP</sequence>
<dbReference type="Gene3D" id="3.40.50.1820">
    <property type="entry name" value="alpha/beta hydrolase"/>
    <property type="match status" value="1"/>
</dbReference>
<dbReference type="InterPro" id="IPR029058">
    <property type="entry name" value="AB_hydrolase_fold"/>
</dbReference>
<dbReference type="PANTHER" id="PTHR48098:SF1">
    <property type="entry name" value="DIACYLGLYCEROL ACYLTRANSFERASE_MYCOLYLTRANSFERASE AG85A"/>
    <property type="match status" value="1"/>
</dbReference>
<dbReference type="InterPro" id="IPR000801">
    <property type="entry name" value="Esterase-like"/>
</dbReference>
<dbReference type="GO" id="GO:0016787">
    <property type="term" value="F:hydrolase activity"/>
    <property type="evidence" value="ECO:0007669"/>
    <property type="project" value="UniProtKB-KW"/>
</dbReference>
<gene>
    <name evidence="2" type="ORF">J2S39_000825</name>
</gene>
<evidence type="ECO:0000313" key="3">
    <source>
        <dbReference type="Proteomes" id="UP001180840"/>
    </source>
</evidence>
<dbReference type="Proteomes" id="UP001180840">
    <property type="component" value="Unassembled WGS sequence"/>
</dbReference>
<keyword evidence="2" id="KW-0378">Hydrolase</keyword>
<dbReference type="PANTHER" id="PTHR48098">
    <property type="entry name" value="ENTEROCHELIN ESTERASE-RELATED"/>
    <property type="match status" value="1"/>
</dbReference>
<evidence type="ECO:0000313" key="2">
    <source>
        <dbReference type="EMBL" id="MDR7329149.1"/>
    </source>
</evidence>